<keyword evidence="2" id="KW-1185">Reference proteome</keyword>
<dbReference type="EMBL" id="JAEQNB010000001">
    <property type="protein sequence ID" value="MBL0385772.1"/>
    <property type="molecule type" value="Genomic_DNA"/>
</dbReference>
<organism evidence="1 2">
    <name type="scientific">Tumebacillus amylolyticus</name>
    <dbReference type="NCBI Taxonomy" id="2801339"/>
    <lineage>
        <taxon>Bacteria</taxon>
        <taxon>Bacillati</taxon>
        <taxon>Bacillota</taxon>
        <taxon>Bacilli</taxon>
        <taxon>Bacillales</taxon>
        <taxon>Alicyclobacillaceae</taxon>
        <taxon>Tumebacillus</taxon>
    </lineage>
</organism>
<sequence length="180" mass="20328">MMHYLALLRGINVGGNKKIKMAELKQLLETNGLGRVQTYIQSGNVLFESEEDPLALQTKIETEIKNAFGFSVAVILRTADELKRVIADCPYSPDSLAEGDSIHVTFLGEEPSEKDLEKLSAGANEFDEYQILGREIHIWYRQRILDSKLTNQLQKLKVPASSRNWNTVTKLAEMMQAMEV</sequence>
<dbReference type="PIRSF" id="PIRSF008502">
    <property type="entry name" value="UCP008502"/>
    <property type="match status" value="1"/>
</dbReference>
<evidence type="ECO:0000313" key="2">
    <source>
        <dbReference type="Proteomes" id="UP000602284"/>
    </source>
</evidence>
<comment type="caution">
    <text evidence="1">The sequence shown here is derived from an EMBL/GenBank/DDBJ whole genome shotgun (WGS) entry which is preliminary data.</text>
</comment>
<dbReference type="PANTHER" id="PTHR36439">
    <property type="entry name" value="BLL4334 PROTEIN"/>
    <property type="match status" value="1"/>
</dbReference>
<dbReference type="PANTHER" id="PTHR36439:SF1">
    <property type="entry name" value="DUF1697 DOMAIN-CONTAINING PROTEIN"/>
    <property type="match status" value="1"/>
</dbReference>
<reference evidence="1 2" key="1">
    <citation type="submission" date="2021-01" db="EMBL/GenBank/DDBJ databases">
        <title>Tumebacillus sp. strain ITR2 16S ribosomal RNA gene Genome sequencing and assembly.</title>
        <authorList>
            <person name="Kang M."/>
        </authorList>
    </citation>
    <scope>NUCLEOTIDE SEQUENCE [LARGE SCALE GENOMIC DNA]</scope>
    <source>
        <strain evidence="1 2">ITR2</strain>
    </source>
</reference>
<protein>
    <submittedName>
        <fullName evidence="1">DUF1697 domain-containing protein</fullName>
    </submittedName>
</protein>
<proteinExistence type="predicted"/>
<dbReference type="RefSeq" id="WP_201631263.1">
    <property type="nucleotide sequence ID" value="NZ_JAEQNB010000001.1"/>
</dbReference>
<name>A0ABS1J663_9BACL</name>
<evidence type="ECO:0000313" key="1">
    <source>
        <dbReference type="EMBL" id="MBL0385772.1"/>
    </source>
</evidence>
<dbReference type="Proteomes" id="UP000602284">
    <property type="component" value="Unassembled WGS sequence"/>
</dbReference>
<gene>
    <name evidence="1" type="ORF">JJB07_03840</name>
</gene>
<accession>A0ABS1J663</accession>
<dbReference type="InterPro" id="IPR012545">
    <property type="entry name" value="DUF1697"/>
</dbReference>
<dbReference type="Gene3D" id="3.30.70.1280">
    <property type="entry name" value="SP0830-like domains"/>
    <property type="match status" value="1"/>
</dbReference>
<dbReference type="Pfam" id="PF08002">
    <property type="entry name" value="DUF1697"/>
    <property type="match status" value="1"/>
</dbReference>
<dbReference type="SUPFAM" id="SSF160379">
    <property type="entry name" value="SP0830-like"/>
    <property type="match status" value="1"/>
</dbReference>